<dbReference type="InterPro" id="IPR018613">
    <property type="entry name" value="Ccdc97-like"/>
</dbReference>
<dbReference type="EMBL" id="NBII01000002">
    <property type="protein sequence ID" value="PAV22476.1"/>
    <property type="molecule type" value="Genomic_DNA"/>
</dbReference>
<name>A0A286USA4_9AGAM</name>
<evidence type="ECO:0008006" key="4">
    <source>
        <dbReference type="Google" id="ProtNLM"/>
    </source>
</evidence>
<dbReference type="OrthoDB" id="3345311at2759"/>
<proteinExistence type="predicted"/>
<organism evidence="2 3">
    <name type="scientific">Pyrrhoderma noxium</name>
    <dbReference type="NCBI Taxonomy" id="2282107"/>
    <lineage>
        <taxon>Eukaryota</taxon>
        <taxon>Fungi</taxon>
        <taxon>Dikarya</taxon>
        <taxon>Basidiomycota</taxon>
        <taxon>Agaricomycotina</taxon>
        <taxon>Agaricomycetes</taxon>
        <taxon>Hymenochaetales</taxon>
        <taxon>Hymenochaetaceae</taxon>
        <taxon>Pyrrhoderma</taxon>
    </lineage>
</organism>
<dbReference type="Proteomes" id="UP000217199">
    <property type="component" value="Unassembled WGS sequence"/>
</dbReference>
<dbReference type="PANTHER" id="PTHR31840">
    <property type="entry name" value="COILED-COIL DOMAIN-CONTAINING PROTEIN 97"/>
    <property type="match status" value="1"/>
</dbReference>
<dbReference type="InParanoid" id="A0A286USA4"/>
<protein>
    <recommendedName>
        <fullName evidence="4">CCD97-like C-terminal domain-containing protein</fullName>
    </recommendedName>
</protein>
<evidence type="ECO:0000313" key="3">
    <source>
        <dbReference type="Proteomes" id="UP000217199"/>
    </source>
</evidence>
<evidence type="ECO:0000313" key="2">
    <source>
        <dbReference type="EMBL" id="PAV22476.1"/>
    </source>
</evidence>
<feature type="region of interest" description="Disordered" evidence="1">
    <location>
        <begin position="150"/>
        <end position="183"/>
    </location>
</feature>
<feature type="compositionally biased region" description="Acidic residues" evidence="1">
    <location>
        <begin position="153"/>
        <end position="166"/>
    </location>
</feature>
<gene>
    <name evidence="2" type="ORF">PNOK_0243300</name>
</gene>
<dbReference type="PANTHER" id="PTHR31840:SF1">
    <property type="entry name" value="COILED-COIL DOMAIN-CONTAINING PROTEIN 97"/>
    <property type="match status" value="1"/>
</dbReference>
<evidence type="ECO:0000256" key="1">
    <source>
        <dbReference type="SAM" id="MobiDB-lite"/>
    </source>
</evidence>
<feature type="region of interest" description="Disordered" evidence="1">
    <location>
        <begin position="207"/>
        <end position="231"/>
    </location>
</feature>
<keyword evidence="3" id="KW-1185">Reference proteome</keyword>
<sequence length="231" mass="27051">MPNDSDDASLVLQYLGLPNDHQPSPVADPIVFLQQNLRSLPPHLLYIFASITTPKQRTVIPEIRNRRLKYASTHPDPLSFEAARRTWPNLWPERDRCIQQDENINEKLWAEKDFLDGQKQHVGKLGTLLGNYAEEREAERVLGLRRQAAEADFVPEEEEDSDDSDNDITGSPLSDDSPEEKRQYFERTVRERFIYGLLDNIDYDSVDWDDQWDVDNDRSDEERWFDEEEES</sequence>
<dbReference type="STRING" id="2282107.A0A286USA4"/>
<accession>A0A286USA4</accession>
<reference evidence="2 3" key="1">
    <citation type="journal article" date="2017" name="Mol. Ecol.">
        <title>Comparative and population genomic landscape of Phellinus noxius: A hypervariable fungus causing root rot in trees.</title>
        <authorList>
            <person name="Chung C.L."/>
            <person name="Lee T.J."/>
            <person name="Akiba M."/>
            <person name="Lee H.H."/>
            <person name="Kuo T.H."/>
            <person name="Liu D."/>
            <person name="Ke H.M."/>
            <person name="Yokoi T."/>
            <person name="Roa M.B."/>
            <person name="Lu M.J."/>
            <person name="Chang Y.Y."/>
            <person name="Ann P.J."/>
            <person name="Tsai J.N."/>
            <person name="Chen C.Y."/>
            <person name="Tzean S.S."/>
            <person name="Ota Y."/>
            <person name="Hattori T."/>
            <person name="Sahashi N."/>
            <person name="Liou R.F."/>
            <person name="Kikuchi T."/>
            <person name="Tsai I.J."/>
        </authorList>
    </citation>
    <scope>NUCLEOTIDE SEQUENCE [LARGE SCALE GENOMIC DNA]</scope>
    <source>
        <strain evidence="2 3">FFPRI411160</strain>
    </source>
</reference>
<dbReference type="AlphaFoldDB" id="A0A286USA4"/>
<comment type="caution">
    <text evidence="2">The sequence shown here is derived from an EMBL/GenBank/DDBJ whole genome shotgun (WGS) entry which is preliminary data.</text>
</comment>